<dbReference type="PANTHER" id="PTHR42743">
    <property type="entry name" value="AMINO-ACID AMINOTRANSFERASE"/>
    <property type="match status" value="1"/>
</dbReference>
<organism evidence="2 3">
    <name type="scientific">Bogoriella caseilytica</name>
    <dbReference type="NCBI Taxonomy" id="56055"/>
    <lineage>
        <taxon>Bacteria</taxon>
        <taxon>Bacillati</taxon>
        <taxon>Actinomycetota</taxon>
        <taxon>Actinomycetes</taxon>
        <taxon>Micrococcales</taxon>
        <taxon>Bogoriellaceae</taxon>
        <taxon>Bogoriella</taxon>
    </lineage>
</organism>
<comment type="caution">
    <text evidence="2">The sequence shown here is derived from an EMBL/GenBank/DDBJ whole genome shotgun (WGS) entry which is preliminary data.</text>
</comment>
<dbReference type="RefSeq" id="WP_211336092.1">
    <property type="nucleotide sequence ID" value="NZ_RKHK01000001.1"/>
</dbReference>
<protein>
    <submittedName>
        <fullName evidence="2">4-amino-4-deoxychorismate lyase</fullName>
    </submittedName>
</protein>
<dbReference type="InterPro" id="IPR050571">
    <property type="entry name" value="Class-IV_PLP-Dep_Aminotrnsfr"/>
</dbReference>
<evidence type="ECO:0000313" key="2">
    <source>
        <dbReference type="EMBL" id="ROR73372.1"/>
    </source>
</evidence>
<dbReference type="InterPro" id="IPR043132">
    <property type="entry name" value="BCAT-like_C"/>
</dbReference>
<dbReference type="InterPro" id="IPR036038">
    <property type="entry name" value="Aminotransferase-like"/>
</dbReference>
<dbReference type="InterPro" id="IPR043131">
    <property type="entry name" value="BCAT-like_N"/>
</dbReference>
<dbReference type="Gene3D" id="3.20.10.10">
    <property type="entry name" value="D-amino Acid Aminotransferase, subunit A, domain 2"/>
    <property type="match status" value="1"/>
</dbReference>
<comment type="similarity">
    <text evidence="1">Belongs to the class-IV pyridoxal-phosphate-dependent aminotransferase family.</text>
</comment>
<dbReference type="GO" id="GO:0016829">
    <property type="term" value="F:lyase activity"/>
    <property type="evidence" value="ECO:0007669"/>
    <property type="project" value="UniProtKB-KW"/>
</dbReference>
<accession>A0A3N2BDQ7</accession>
<dbReference type="SUPFAM" id="SSF56752">
    <property type="entry name" value="D-aminoacid aminotransferase-like PLP-dependent enzymes"/>
    <property type="match status" value="1"/>
</dbReference>
<dbReference type="Pfam" id="PF01063">
    <property type="entry name" value="Aminotran_4"/>
    <property type="match status" value="1"/>
</dbReference>
<dbReference type="PANTHER" id="PTHR42743:SF11">
    <property type="entry name" value="AMINODEOXYCHORISMATE LYASE"/>
    <property type="match status" value="1"/>
</dbReference>
<dbReference type="GO" id="GO:0005829">
    <property type="term" value="C:cytosol"/>
    <property type="evidence" value="ECO:0007669"/>
    <property type="project" value="TreeGrafter"/>
</dbReference>
<proteinExistence type="inferred from homology"/>
<dbReference type="AlphaFoldDB" id="A0A3N2BDQ7"/>
<sequence>MSQPVLVLIDPVTPPAQPIPAAERLRVQPADQPAVTVTDLGVTRGDGIFETIGAAHGKTQAAGPHLERLARSARMLDLPELDLAIIGEAVELAISEHAPVEHLLLKIVVTRGIEGSGHPTAWVYAFEGEDATDQQVGGIAVARLDRGYRSDVATTSPWLLAGAKTLSYAINRAAGREAARRGVDDVIFTSSDGYVLEGPTSTVIARFGDTLVTPPPEDLGILPGTTQAALFEIAESFGMSTGYRALKSEELDSADGVWLVSSGHQIRPVRALDNRELTRDRDLDARLLAALQGRAR</sequence>
<keyword evidence="2" id="KW-0456">Lyase</keyword>
<evidence type="ECO:0000256" key="1">
    <source>
        <dbReference type="ARBA" id="ARBA00009320"/>
    </source>
</evidence>
<reference evidence="2 3" key="1">
    <citation type="submission" date="2018-11" db="EMBL/GenBank/DDBJ databases">
        <title>Sequencing the genomes of 1000 actinobacteria strains.</title>
        <authorList>
            <person name="Klenk H.-P."/>
        </authorList>
    </citation>
    <scope>NUCLEOTIDE SEQUENCE [LARGE SCALE GENOMIC DNA]</scope>
    <source>
        <strain evidence="2 3">DSM 11294</strain>
    </source>
</reference>
<dbReference type="GO" id="GO:0046394">
    <property type="term" value="P:carboxylic acid biosynthetic process"/>
    <property type="evidence" value="ECO:0007669"/>
    <property type="project" value="UniProtKB-ARBA"/>
</dbReference>
<dbReference type="InterPro" id="IPR001544">
    <property type="entry name" value="Aminotrans_IV"/>
</dbReference>
<gene>
    <name evidence="2" type="ORF">EDD31_1749</name>
</gene>
<dbReference type="Gene3D" id="3.30.470.10">
    <property type="match status" value="1"/>
</dbReference>
<dbReference type="EMBL" id="RKHK01000001">
    <property type="protein sequence ID" value="ROR73372.1"/>
    <property type="molecule type" value="Genomic_DNA"/>
</dbReference>
<name>A0A3N2BDQ7_9MICO</name>
<dbReference type="Proteomes" id="UP000280668">
    <property type="component" value="Unassembled WGS sequence"/>
</dbReference>
<keyword evidence="3" id="KW-1185">Reference proteome</keyword>
<evidence type="ECO:0000313" key="3">
    <source>
        <dbReference type="Proteomes" id="UP000280668"/>
    </source>
</evidence>